<organism evidence="1 2">
    <name type="scientific">Ficus carica</name>
    <name type="common">Common fig</name>
    <dbReference type="NCBI Taxonomy" id="3494"/>
    <lineage>
        <taxon>Eukaryota</taxon>
        <taxon>Viridiplantae</taxon>
        <taxon>Streptophyta</taxon>
        <taxon>Embryophyta</taxon>
        <taxon>Tracheophyta</taxon>
        <taxon>Spermatophyta</taxon>
        <taxon>Magnoliopsida</taxon>
        <taxon>eudicotyledons</taxon>
        <taxon>Gunneridae</taxon>
        <taxon>Pentapetalae</taxon>
        <taxon>rosids</taxon>
        <taxon>fabids</taxon>
        <taxon>Rosales</taxon>
        <taxon>Moraceae</taxon>
        <taxon>Ficeae</taxon>
        <taxon>Ficus</taxon>
    </lineage>
</organism>
<dbReference type="EMBL" id="BTGU01004074">
    <property type="protein sequence ID" value="GMN22036.1"/>
    <property type="molecule type" value="Genomic_DNA"/>
</dbReference>
<dbReference type="SUPFAM" id="SSF50978">
    <property type="entry name" value="WD40 repeat-like"/>
    <property type="match status" value="1"/>
</dbReference>
<evidence type="ECO:0000313" key="2">
    <source>
        <dbReference type="Proteomes" id="UP001187192"/>
    </source>
</evidence>
<dbReference type="Proteomes" id="UP001187192">
    <property type="component" value="Unassembled WGS sequence"/>
</dbReference>
<keyword evidence="2" id="KW-1185">Reference proteome</keyword>
<proteinExistence type="predicted"/>
<dbReference type="Gene3D" id="2.130.10.10">
    <property type="entry name" value="YVTN repeat-like/Quinoprotein amine dehydrogenase"/>
    <property type="match status" value="1"/>
</dbReference>
<name>A0AA87Z5N5_FICCA</name>
<evidence type="ECO:0000313" key="1">
    <source>
        <dbReference type="EMBL" id="GMN22036.1"/>
    </source>
</evidence>
<accession>A0AA87Z5N5</accession>
<dbReference type="InterPro" id="IPR015943">
    <property type="entry name" value="WD40/YVTN_repeat-like_dom_sf"/>
</dbReference>
<protein>
    <submittedName>
        <fullName evidence="1">Uncharacterized protein</fullName>
    </submittedName>
</protein>
<sequence length="106" mass="11966">MLYSGFMDGMINKWNCGTLQCLATVKGHSSAMTSLTVGVSFWCQVHWIAQEGGLEVRFTHKKEKGVLAIGGMNIPVMSNKDNRHDICFARETTILSVYTNYQRKYL</sequence>
<reference evidence="1" key="1">
    <citation type="submission" date="2023-07" db="EMBL/GenBank/DDBJ databases">
        <title>draft genome sequence of fig (Ficus carica).</title>
        <authorList>
            <person name="Takahashi T."/>
            <person name="Nishimura K."/>
        </authorList>
    </citation>
    <scope>NUCLEOTIDE SEQUENCE</scope>
</reference>
<dbReference type="AlphaFoldDB" id="A0AA87Z5N5"/>
<comment type="caution">
    <text evidence="1">The sequence shown here is derived from an EMBL/GenBank/DDBJ whole genome shotgun (WGS) entry which is preliminary data.</text>
</comment>
<gene>
    <name evidence="1" type="ORF">TIFTF001_045595</name>
</gene>
<dbReference type="InterPro" id="IPR036322">
    <property type="entry name" value="WD40_repeat_dom_sf"/>
</dbReference>